<reference evidence="1 2" key="1">
    <citation type="submission" date="2020-07" db="EMBL/GenBank/DDBJ databases">
        <title>Sequencing the genomes of 1000 actinobacteria strains.</title>
        <authorList>
            <person name="Klenk H.-P."/>
        </authorList>
    </citation>
    <scope>NUCLEOTIDE SEQUENCE [LARGE SCALE GENOMIC DNA]</scope>
    <source>
        <strain evidence="1 2">DSM 45975</strain>
    </source>
</reference>
<gene>
    <name evidence="1" type="ORF">FHX42_001502</name>
</gene>
<comment type="caution">
    <text evidence="1">The sequence shown here is derived from an EMBL/GenBank/DDBJ whole genome shotgun (WGS) entry which is preliminary data.</text>
</comment>
<dbReference type="AlphaFoldDB" id="A0A839DSY3"/>
<sequence>MLGFVWYVSYGSNTHADRLGCYIAGGRPAGACRTYPGCRDRTAPRRSRGTLLAGGIHFATHSPVWDGGRALYDPHLPGTAAARAWLVTPGRFADIAAQEMYRDPDGDLDLAEVLRTGRVVLGPGRYETLLHAGDVDGYPQLTFTAGHRCGDVEPVAPSAAYLRMLAGGLGQAHGWSLTEAADYLASLPGAAPHWSPETIAHACTTPPADTEPDVELDREVGER</sequence>
<dbReference type="RefSeq" id="WP_220479601.1">
    <property type="nucleotide sequence ID" value="NZ_JACGWZ010000001.1"/>
</dbReference>
<proteinExistence type="predicted"/>
<accession>A0A839DSY3</accession>
<dbReference type="EMBL" id="JACGWZ010000001">
    <property type="protein sequence ID" value="MBA8824173.1"/>
    <property type="molecule type" value="Genomic_DNA"/>
</dbReference>
<evidence type="ECO:0008006" key="3">
    <source>
        <dbReference type="Google" id="ProtNLM"/>
    </source>
</evidence>
<protein>
    <recommendedName>
        <fullName evidence="3">Histone deacetylase</fullName>
    </recommendedName>
</protein>
<evidence type="ECO:0000313" key="2">
    <source>
        <dbReference type="Proteomes" id="UP000569329"/>
    </source>
</evidence>
<dbReference type="Gene3D" id="3.10.490.10">
    <property type="entry name" value="Gamma-glutamyl cyclotransferase-like"/>
    <property type="match status" value="1"/>
</dbReference>
<dbReference type="Proteomes" id="UP000569329">
    <property type="component" value="Unassembled WGS sequence"/>
</dbReference>
<name>A0A839DSY3_9PSEU</name>
<keyword evidence="2" id="KW-1185">Reference proteome</keyword>
<organism evidence="1 2">
    <name type="scientific">Halosaccharopolyspora lacisalsi</name>
    <dbReference type="NCBI Taxonomy" id="1000566"/>
    <lineage>
        <taxon>Bacteria</taxon>
        <taxon>Bacillati</taxon>
        <taxon>Actinomycetota</taxon>
        <taxon>Actinomycetes</taxon>
        <taxon>Pseudonocardiales</taxon>
        <taxon>Pseudonocardiaceae</taxon>
        <taxon>Halosaccharopolyspora</taxon>
    </lineage>
</organism>
<evidence type="ECO:0000313" key="1">
    <source>
        <dbReference type="EMBL" id="MBA8824173.1"/>
    </source>
</evidence>